<dbReference type="GO" id="GO:0004658">
    <property type="term" value="F:propionyl-CoA carboxylase activity"/>
    <property type="evidence" value="ECO:0007669"/>
    <property type="project" value="InterPro"/>
</dbReference>
<dbReference type="Pfam" id="PF13822">
    <property type="entry name" value="ACC_epsilon"/>
    <property type="match status" value="1"/>
</dbReference>
<dbReference type="EMBL" id="VSSB01000001">
    <property type="protein sequence ID" value="TYL52542.1"/>
    <property type="molecule type" value="Genomic_DNA"/>
</dbReference>
<reference evidence="1 2" key="1">
    <citation type="submission" date="2019-08" db="EMBL/GenBank/DDBJ databases">
        <authorList>
            <person name="Hu J."/>
        </authorList>
    </citation>
    <scope>NUCLEOTIDE SEQUENCE [LARGE SCALE GENOMIC DNA]</scope>
    <source>
        <strain evidence="1 2">NEAU-184</strain>
    </source>
</reference>
<accession>A0A5S4V0V2</accession>
<dbReference type="Proteomes" id="UP000325243">
    <property type="component" value="Unassembled WGS sequence"/>
</dbReference>
<gene>
    <name evidence="1" type="ORF">FYC51_01925</name>
</gene>
<dbReference type="InterPro" id="IPR032716">
    <property type="entry name" value="ACC_epsilon"/>
</dbReference>
<dbReference type="AlphaFoldDB" id="A0A5S4V0V2"/>
<sequence>MADEYTTGGAGAAEGDERAAAIRFITRDVTDEEAAAVTAVLLAALDEGVAEPTATEPGRDRWVRSGAAMRAPLAVGPGNWARSAC</sequence>
<dbReference type="RefSeq" id="WP_148732005.1">
    <property type="nucleotide sequence ID" value="NZ_VSSB01000001.1"/>
</dbReference>
<organism evidence="1 2">
    <name type="scientific">Agromyces mariniharenae</name>
    <dbReference type="NCBI Taxonomy" id="2604423"/>
    <lineage>
        <taxon>Bacteria</taxon>
        <taxon>Bacillati</taxon>
        <taxon>Actinomycetota</taxon>
        <taxon>Actinomycetes</taxon>
        <taxon>Micrococcales</taxon>
        <taxon>Microbacteriaceae</taxon>
        <taxon>Agromyces</taxon>
    </lineage>
</organism>
<keyword evidence="2" id="KW-1185">Reference proteome</keyword>
<evidence type="ECO:0000313" key="2">
    <source>
        <dbReference type="Proteomes" id="UP000325243"/>
    </source>
</evidence>
<proteinExistence type="predicted"/>
<protein>
    <submittedName>
        <fullName evidence="1">Acyl-CoA carboxylase subunit epsilon</fullName>
    </submittedName>
</protein>
<name>A0A5S4V0V2_9MICO</name>
<evidence type="ECO:0000313" key="1">
    <source>
        <dbReference type="EMBL" id="TYL52542.1"/>
    </source>
</evidence>
<comment type="caution">
    <text evidence="1">The sequence shown here is derived from an EMBL/GenBank/DDBJ whole genome shotgun (WGS) entry which is preliminary data.</text>
</comment>
<dbReference type="GO" id="GO:0003989">
    <property type="term" value="F:acetyl-CoA carboxylase activity"/>
    <property type="evidence" value="ECO:0007669"/>
    <property type="project" value="InterPro"/>
</dbReference>